<keyword evidence="1" id="KW-0472">Membrane</keyword>
<dbReference type="Proteomes" id="UP000199274">
    <property type="component" value="Unassembled WGS sequence"/>
</dbReference>
<dbReference type="PANTHER" id="PTHR22916">
    <property type="entry name" value="GLYCOSYLTRANSFERASE"/>
    <property type="match status" value="1"/>
</dbReference>
<dbReference type="OrthoDB" id="9815829at2"/>
<evidence type="ECO:0000259" key="2">
    <source>
        <dbReference type="Pfam" id="PF00535"/>
    </source>
</evidence>
<keyword evidence="3" id="KW-0808">Transferase</keyword>
<proteinExistence type="predicted"/>
<protein>
    <submittedName>
        <fullName evidence="3">Glycosyltransferase involved in cell wall bisynthesis</fullName>
    </submittedName>
</protein>
<dbReference type="InterPro" id="IPR029044">
    <property type="entry name" value="Nucleotide-diphossugar_trans"/>
</dbReference>
<dbReference type="EMBL" id="FNDB01000023">
    <property type="protein sequence ID" value="SDI10314.1"/>
    <property type="molecule type" value="Genomic_DNA"/>
</dbReference>
<dbReference type="SUPFAM" id="SSF53448">
    <property type="entry name" value="Nucleotide-diphospho-sugar transferases"/>
    <property type="match status" value="1"/>
</dbReference>
<feature type="domain" description="Glycosyltransferase 2-like" evidence="2">
    <location>
        <begin position="7"/>
        <end position="130"/>
    </location>
</feature>
<organism evidence="3 4">
    <name type="scientific">Flavobacterium omnivorum</name>
    <dbReference type="NCBI Taxonomy" id="178355"/>
    <lineage>
        <taxon>Bacteria</taxon>
        <taxon>Pseudomonadati</taxon>
        <taxon>Bacteroidota</taxon>
        <taxon>Flavobacteriia</taxon>
        <taxon>Flavobacteriales</taxon>
        <taxon>Flavobacteriaceae</taxon>
        <taxon>Flavobacterium</taxon>
    </lineage>
</organism>
<dbReference type="GO" id="GO:0016758">
    <property type="term" value="F:hexosyltransferase activity"/>
    <property type="evidence" value="ECO:0007669"/>
    <property type="project" value="UniProtKB-ARBA"/>
</dbReference>
<keyword evidence="1" id="KW-1133">Transmembrane helix</keyword>
<keyword evidence="1" id="KW-0812">Transmembrane</keyword>
<accession>A0A1G8HUL0</accession>
<dbReference type="STRING" id="178355.SAMN04488062_1235"/>
<reference evidence="4" key="1">
    <citation type="submission" date="2016-10" db="EMBL/GenBank/DDBJ databases">
        <authorList>
            <person name="Varghese N."/>
            <person name="Submissions S."/>
        </authorList>
    </citation>
    <scope>NUCLEOTIDE SEQUENCE [LARGE SCALE GENOMIC DNA]</scope>
    <source>
        <strain evidence="4">CGMCC 1.2747</strain>
    </source>
</reference>
<dbReference type="CDD" id="cd00761">
    <property type="entry name" value="Glyco_tranf_GTA_type"/>
    <property type="match status" value="1"/>
</dbReference>
<dbReference type="Gene3D" id="3.90.550.10">
    <property type="entry name" value="Spore Coat Polysaccharide Biosynthesis Protein SpsA, Chain A"/>
    <property type="match status" value="1"/>
</dbReference>
<name>A0A1G8HUL0_9FLAO</name>
<dbReference type="RefSeq" id="WP_091259130.1">
    <property type="nucleotide sequence ID" value="NZ_FNDB01000023.1"/>
</dbReference>
<feature type="transmembrane region" description="Helical" evidence="1">
    <location>
        <begin position="229"/>
        <end position="248"/>
    </location>
</feature>
<keyword evidence="4" id="KW-1185">Reference proteome</keyword>
<dbReference type="AlphaFoldDB" id="A0A1G8HUL0"/>
<evidence type="ECO:0000313" key="3">
    <source>
        <dbReference type="EMBL" id="SDI10314.1"/>
    </source>
</evidence>
<gene>
    <name evidence="3" type="ORF">SAMN04488062_1235</name>
</gene>
<evidence type="ECO:0000313" key="4">
    <source>
        <dbReference type="Proteomes" id="UP000199274"/>
    </source>
</evidence>
<evidence type="ECO:0000256" key="1">
    <source>
        <dbReference type="SAM" id="Phobius"/>
    </source>
</evidence>
<sequence>MEKPLVSIITPSFNMAKFIAETIQSVQNQTYQHWELIIVDDCSSDETVCIIEERANNDSRIQLFQLQKNSGTGIARSTALAKATGKFIAFLDADDLWKPEKLEKQLDFMKANSLPFTFSFYDCINEVGEPLNKRIEAPLHLSYQQLFFCNYIGNLTGIYDANYFGKIAVPSIRKRQDWMMWLTILKKIQFAQPVPESLAYYRIRENSISASKLDLVKHNFSVYSTHHRLNLIGATLCMIGFLFTQLILKPRYSKTIKASI</sequence>
<dbReference type="Pfam" id="PF00535">
    <property type="entry name" value="Glycos_transf_2"/>
    <property type="match status" value="1"/>
</dbReference>
<dbReference type="InterPro" id="IPR001173">
    <property type="entry name" value="Glyco_trans_2-like"/>
</dbReference>
<dbReference type="PANTHER" id="PTHR22916:SF3">
    <property type="entry name" value="UDP-GLCNAC:BETAGAL BETA-1,3-N-ACETYLGLUCOSAMINYLTRANSFERASE-LIKE PROTEIN 1"/>
    <property type="match status" value="1"/>
</dbReference>